<dbReference type="GO" id="GO:0008168">
    <property type="term" value="F:methyltransferase activity"/>
    <property type="evidence" value="ECO:0007669"/>
    <property type="project" value="UniProtKB-KW"/>
</dbReference>
<evidence type="ECO:0000313" key="2">
    <source>
        <dbReference type="EMBL" id="GBG29721.1"/>
    </source>
</evidence>
<accession>A0A2R5GN37</accession>
<keyword evidence="3" id="KW-1185">Reference proteome</keyword>
<dbReference type="InterPro" id="IPR029063">
    <property type="entry name" value="SAM-dependent_MTases_sf"/>
</dbReference>
<dbReference type="EMBL" id="BEYU01000064">
    <property type="protein sequence ID" value="GBG29721.1"/>
    <property type="molecule type" value="Genomic_DNA"/>
</dbReference>
<dbReference type="GO" id="GO:0005737">
    <property type="term" value="C:cytoplasm"/>
    <property type="evidence" value="ECO:0007669"/>
    <property type="project" value="TreeGrafter"/>
</dbReference>
<keyword evidence="2" id="KW-0489">Methyltransferase</keyword>
<dbReference type="GO" id="GO:0032259">
    <property type="term" value="P:methylation"/>
    <property type="evidence" value="ECO:0007669"/>
    <property type="project" value="UniProtKB-KW"/>
</dbReference>
<name>A0A2R5GN37_9STRA</name>
<evidence type="ECO:0000259" key="1">
    <source>
        <dbReference type="PROSITE" id="PS51184"/>
    </source>
</evidence>
<feature type="domain" description="JmjC" evidence="1">
    <location>
        <begin position="439"/>
        <end position="618"/>
    </location>
</feature>
<dbReference type="InterPro" id="IPR050910">
    <property type="entry name" value="JMJD6_ArgDemeth/LysHydrox"/>
</dbReference>
<dbReference type="Pfam" id="PF10294">
    <property type="entry name" value="Methyltransf_16"/>
    <property type="match status" value="1"/>
</dbReference>
<dbReference type="SUPFAM" id="SSF51197">
    <property type="entry name" value="Clavaminate synthase-like"/>
    <property type="match status" value="1"/>
</dbReference>
<evidence type="ECO:0000313" key="3">
    <source>
        <dbReference type="Proteomes" id="UP000241890"/>
    </source>
</evidence>
<dbReference type="Pfam" id="PF02373">
    <property type="entry name" value="JmjC"/>
    <property type="match status" value="1"/>
</dbReference>
<dbReference type="PROSITE" id="PS51184">
    <property type="entry name" value="JMJC"/>
    <property type="match status" value="1"/>
</dbReference>
<dbReference type="SUPFAM" id="SSF53335">
    <property type="entry name" value="S-adenosyl-L-methionine-dependent methyltransferases"/>
    <property type="match status" value="1"/>
</dbReference>
<dbReference type="PANTHER" id="PTHR12480">
    <property type="entry name" value="ARGININE DEMETHYLASE AND LYSYL-HYDROXYLASE JMJD"/>
    <property type="match status" value="1"/>
</dbReference>
<dbReference type="Gene3D" id="3.40.50.150">
    <property type="entry name" value="Vaccinia Virus protein VP39"/>
    <property type="match status" value="1"/>
</dbReference>
<sequence>MDQVRWLVRQQAALGEVKEAVRKARLEEQQDWQQDFVAKVALDPETTRWARPKTFIRRLLQFAVGLAEDEEDGVHDDLAECLADAIAQDVAQDAEPWSWFTIGPKQNDDVTCRVRVKDAGMNKVGHLPWEAGLMLAEWALQNPQKFHGKRILEVGAGTGVTGLTIANKLAPASVVLTDFGPDELDNLTASVQANSEHNPTGCAQVAPFDWYNAERDVAELCATQPFDVLLAADCVYDPVLLDCFLEALEAVFAHSPALEAFVLSTQRNKETFDNFVHAICLDTTLSVEDISNSLELFPERSGQHCFFGPSSILLYGAAGANLDAMRLLRISKSAPAKVPIKAASLLSKDEFADGFMAANTPCILRGVDLGLCDTLSRHCLSKDVSLAGEKVPVAGSMCSQCNPDQSDRCEMTLAHYLHCWETHSHFPGYLKDWHWAAARERLDGEQPFTVPRWFENDWLNDFCAQGDLNESDYRFLYLGPAGSSTGLHHDVYLSYSWSYNVSGTKLWILFPEGSEPTESSAKRIIQDPEALLSWFSASSADQGQTSESTLFKLVQDGLASSGVDAMPLIAVQASGDAIFVPSGWYHEVHNLEETLSVNTNWFNEHNLPRVNQFLLHEQRATQNALEDCKETTSSAQEWDDLVQGVMKLNAGINRPKWTELLTERARTCPRDACAVHAALALWEDAK</sequence>
<dbReference type="SMART" id="SM00558">
    <property type="entry name" value="JmjC"/>
    <property type="match status" value="1"/>
</dbReference>
<dbReference type="GO" id="GO:0016706">
    <property type="term" value="F:2-oxoglutarate-dependent dioxygenase activity"/>
    <property type="evidence" value="ECO:0007669"/>
    <property type="project" value="TreeGrafter"/>
</dbReference>
<reference evidence="2 3" key="1">
    <citation type="submission" date="2017-12" db="EMBL/GenBank/DDBJ databases">
        <title>Sequencing, de novo assembly and annotation of complete genome of a new Thraustochytrid species, strain FCC1311.</title>
        <authorList>
            <person name="Sedici K."/>
            <person name="Godart F."/>
            <person name="Aiese Cigliano R."/>
            <person name="Sanseverino W."/>
            <person name="Barakat M."/>
            <person name="Ortet P."/>
            <person name="Marechal E."/>
            <person name="Cagnac O."/>
            <person name="Amato A."/>
        </authorList>
    </citation>
    <scope>NUCLEOTIDE SEQUENCE [LARGE SCALE GENOMIC DNA]</scope>
</reference>
<dbReference type="Proteomes" id="UP000241890">
    <property type="component" value="Unassembled WGS sequence"/>
</dbReference>
<organism evidence="2 3">
    <name type="scientific">Hondaea fermentalgiana</name>
    <dbReference type="NCBI Taxonomy" id="2315210"/>
    <lineage>
        <taxon>Eukaryota</taxon>
        <taxon>Sar</taxon>
        <taxon>Stramenopiles</taxon>
        <taxon>Bigyra</taxon>
        <taxon>Labyrinthulomycetes</taxon>
        <taxon>Thraustochytrida</taxon>
        <taxon>Thraustochytriidae</taxon>
        <taxon>Hondaea</taxon>
    </lineage>
</organism>
<dbReference type="GO" id="GO:0045905">
    <property type="term" value="P:positive regulation of translational termination"/>
    <property type="evidence" value="ECO:0007669"/>
    <property type="project" value="TreeGrafter"/>
</dbReference>
<dbReference type="InParanoid" id="A0A2R5GN37"/>
<dbReference type="Gene3D" id="2.60.120.650">
    <property type="entry name" value="Cupin"/>
    <property type="match status" value="1"/>
</dbReference>
<proteinExistence type="predicted"/>
<dbReference type="InterPro" id="IPR019410">
    <property type="entry name" value="Methyltransf_16"/>
</dbReference>
<keyword evidence="2" id="KW-0808">Transferase</keyword>
<comment type="caution">
    <text evidence="2">The sequence shown here is derived from an EMBL/GenBank/DDBJ whole genome shotgun (WGS) entry which is preliminary data.</text>
</comment>
<dbReference type="InterPro" id="IPR003347">
    <property type="entry name" value="JmjC_dom"/>
</dbReference>
<gene>
    <name evidence="2" type="ORF">FCC1311_059422</name>
</gene>
<dbReference type="GO" id="GO:0005634">
    <property type="term" value="C:nucleus"/>
    <property type="evidence" value="ECO:0007669"/>
    <property type="project" value="TreeGrafter"/>
</dbReference>
<dbReference type="OrthoDB" id="203487at2759"/>
<dbReference type="PANTHER" id="PTHR12480:SF6">
    <property type="entry name" value="2-OXOGLUTARATE AND IRON-DEPENDENT OXYGENASE JMJD4"/>
    <property type="match status" value="1"/>
</dbReference>
<dbReference type="GO" id="GO:0043565">
    <property type="term" value="F:sequence-specific DNA binding"/>
    <property type="evidence" value="ECO:0007669"/>
    <property type="project" value="TreeGrafter"/>
</dbReference>
<protein>
    <submittedName>
        <fullName evidence="2">Protein-lysine N-methyltransferase EEF2KMT</fullName>
    </submittedName>
</protein>
<dbReference type="AlphaFoldDB" id="A0A2R5GN37"/>